<accession>A0A4R3MPA0</accession>
<organism evidence="1 2">
    <name type="scientific">Natranaerovirga pectinivora</name>
    <dbReference type="NCBI Taxonomy" id="682400"/>
    <lineage>
        <taxon>Bacteria</taxon>
        <taxon>Bacillati</taxon>
        <taxon>Bacillota</taxon>
        <taxon>Clostridia</taxon>
        <taxon>Lachnospirales</taxon>
        <taxon>Natranaerovirgaceae</taxon>
        <taxon>Natranaerovirga</taxon>
    </lineage>
</organism>
<dbReference type="RefSeq" id="WP_132249741.1">
    <property type="nucleotide sequence ID" value="NZ_SMAL01000001.1"/>
</dbReference>
<protein>
    <recommendedName>
        <fullName evidence="3">Arsenical resistance operon trans-acting repressor ArsD</fullName>
    </recommendedName>
</protein>
<sequence length="110" mass="12812">MSKIKIDIFGIESYVLGKSCCGKTYCDKNTRTNKESYEEFLEFIGKMDIQDKVDINFIDIVKENLENYEEVKEELKEGAIIPLVYINGVLEFQEGIPSTKIYKKILDQWV</sequence>
<reference evidence="1 2" key="1">
    <citation type="submission" date="2019-03" db="EMBL/GenBank/DDBJ databases">
        <title>Genomic Encyclopedia of Type Strains, Phase IV (KMG-IV): sequencing the most valuable type-strain genomes for metagenomic binning, comparative biology and taxonomic classification.</title>
        <authorList>
            <person name="Goeker M."/>
        </authorList>
    </citation>
    <scope>NUCLEOTIDE SEQUENCE [LARGE SCALE GENOMIC DNA]</scope>
    <source>
        <strain evidence="1 2">DSM 24629</strain>
    </source>
</reference>
<proteinExistence type="predicted"/>
<evidence type="ECO:0000313" key="2">
    <source>
        <dbReference type="Proteomes" id="UP000294902"/>
    </source>
</evidence>
<dbReference type="AlphaFoldDB" id="A0A4R3MPA0"/>
<comment type="caution">
    <text evidence="1">The sequence shown here is derived from an EMBL/GenBank/DDBJ whole genome shotgun (WGS) entry which is preliminary data.</text>
</comment>
<evidence type="ECO:0008006" key="3">
    <source>
        <dbReference type="Google" id="ProtNLM"/>
    </source>
</evidence>
<dbReference type="OrthoDB" id="1936700at2"/>
<name>A0A4R3MPA0_9FIRM</name>
<dbReference type="EMBL" id="SMAL01000001">
    <property type="protein sequence ID" value="TCT17115.1"/>
    <property type="molecule type" value="Genomic_DNA"/>
</dbReference>
<gene>
    <name evidence="1" type="ORF">EDC18_101412</name>
</gene>
<evidence type="ECO:0000313" key="1">
    <source>
        <dbReference type="EMBL" id="TCT17115.1"/>
    </source>
</evidence>
<keyword evidence="2" id="KW-1185">Reference proteome</keyword>
<dbReference type="Proteomes" id="UP000294902">
    <property type="component" value="Unassembled WGS sequence"/>
</dbReference>